<proteinExistence type="predicted"/>
<name>A0A9N9CE32_9GLOM</name>
<keyword evidence="3" id="KW-1185">Reference proteome</keyword>
<evidence type="ECO:0000313" key="2">
    <source>
        <dbReference type="EMBL" id="CAG8598514.1"/>
    </source>
</evidence>
<dbReference type="OrthoDB" id="2144121at2759"/>
<gene>
    <name evidence="2" type="ORF">DERYTH_LOCUS7523</name>
</gene>
<comment type="caution">
    <text evidence="2">The sequence shown here is derived from an EMBL/GenBank/DDBJ whole genome shotgun (WGS) entry which is preliminary data.</text>
</comment>
<evidence type="ECO:0000313" key="3">
    <source>
        <dbReference type="Proteomes" id="UP000789405"/>
    </source>
</evidence>
<feature type="compositionally biased region" description="Basic and acidic residues" evidence="1">
    <location>
        <begin position="10"/>
        <end position="43"/>
    </location>
</feature>
<organism evidence="2 3">
    <name type="scientific">Dentiscutata erythropus</name>
    <dbReference type="NCBI Taxonomy" id="1348616"/>
    <lineage>
        <taxon>Eukaryota</taxon>
        <taxon>Fungi</taxon>
        <taxon>Fungi incertae sedis</taxon>
        <taxon>Mucoromycota</taxon>
        <taxon>Glomeromycotina</taxon>
        <taxon>Glomeromycetes</taxon>
        <taxon>Diversisporales</taxon>
        <taxon>Gigasporaceae</taxon>
        <taxon>Dentiscutata</taxon>
    </lineage>
</organism>
<dbReference type="EMBL" id="CAJVPY010003686">
    <property type="protein sequence ID" value="CAG8598514.1"/>
    <property type="molecule type" value="Genomic_DNA"/>
</dbReference>
<evidence type="ECO:0000256" key="1">
    <source>
        <dbReference type="SAM" id="MobiDB-lite"/>
    </source>
</evidence>
<dbReference type="Proteomes" id="UP000789405">
    <property type="component" value="Unassembled WGS sequence"/>
</dbReference>
<reference evidence="2" key="1">
    <citation type="submission" date="2021-06" db="EMBL/GenBank/DDBJ databases">
        <authorList>
            <person name="Kallberg Y."/>
            <person name="Tangrot J."/>
            <person name="Rosling A."/>
        </authorList>
    </citation>
    <scope>NUCLEOTIDE SEQUENCE</scope>
    <source>
        <strain evidence="2">MA453B</strain>
    </source>
</reference>
<sequence length="106" mass="12082">MLVEESTPLNDREYSTDEGVVKDPLYKEIVEHGDEEYKPTKEPEEPEEGLYEEKEDEFKGGPSLTEGDVSDDADIDSSRQLVAMSNRKDKALKKLQSYMKKSPEIP</sequence>
<accession>A0A9N9CE32</accession>
<protein>
    <submittedName>
        <fullName evidence="2">25980_t:CDS:1</fullName>
    </submittedName>
</protein>
<feature type="compositionally biased region" description="Acidic residues" evidence="1">
    <location>
        <begin position="44"/>
        <end position="55"/>
    </location>
</feature>
<dbReference type="AlphaFoldDB" id="A0A9N9CE32"/>
<feature type="region of interest" description="Disordered" evidence="1">
    <location>
        <begin position="1"/>
        <end position="106"/>
    </location>
</feature>